<protein>
    <submittedName>
        <fullName evidence="2">Uncharacterized protein</fullName>
    </submittedName>
</protein>
<dbReference type="Proteomes" id="UP001066276">
    <property type="component" value="Chromosome 4_2"/>
</dbReference>
<feature type="compositionally biased region" description="Basic and acidic residues" evidence="1">
    <location>
        <begin position="68"/>
        <end position="102"/>
    </location>
</feature>
<dbReference type="EMBL" id="JANPWB010000008">
    <property type="protein sequence ID" value="KAJ1161505.1"/>
    <property type="molecule type" value="Genomic_DNA"/>
</dbReference>
<evidence type="ECO:0000256" key="1">
    <source>
        <dbReference type="SAM" id="MobiDB-lite"/>
    </source>
</evidence>
<sequence>MLYLPVTGSPSPRLRIVTWSRRNSTPGAPSGESPTRKCSPIRISGSLMPQIEKRRSRRERTLSRTRRRNTERDGGRAEDEAGRRTKVKSKEDGREDTGEGRRKPTSSGSLEEDTETPT</sequence>
<evidence type="ECO:0000313" key="2">
    <source>
        <dbReference type="EMBL" id="KAJ1161505.1"/>
    </source>
</evidence>
<organism evidence="2 3">
    <name type="scientific">Pleurodeles waltl</name>
    <name type="common">Iberian ribbed newt</name>
    <dbReference type="NCBI Taxonomy" id="8319"/>
    <lineage>
        <taxon>Eukaryota</taxon>
        <taxon>Metazoa</taxon>
        <taxon>Chordata</taxon>
        <taxon>Craniata</taxon>
        <taxon>Vertebrata</taxon>
        <taxon>Euteleostomi</taxon>
        <taxon>Amphibia</taxon>
        <taxon>Batrachia</taxon>
        <taxon>Caudata</taxon>
        <taxon>Salamandroidea</taxon>
        <taxon>Salamandridae</taxon>
        <taxon>Pleurodelinae</taxon>
        <taxon>Pleurodeles</taxon>
    </lineage>
</organism>
<evidence type="ECO:0000313" key="3">
    <source>
        <dbReference type="Proteomes" id="UP001066276"/>
    </source>
</evidence>
<feature type="compositionally biased region" description="Basic residues" evidence="1">
    <location>
        <begin position="54"/>
        <end position="67"/>
    </location>
</feature>
<dbReference type="AlphaFoldDB" id="A0AAV7SBE4"/>
<proteinExistence type="predicted"/>
<keyword evidence="3" id="KW-1185">Reference proteome</keyword>
<comment type="caution">
    <text evidence="2">The sequence shown here is derived from an EMBL/GenBank/DDBJ whole genome shotgun (WGS) entry which is preliminary data.</text>
</comment>
<accession>A0AAV7SBE4</accession>
<name>A0AAV7SBE4_PLEWA</name>
<feature type="region of interest" description="Disordered" evidence="1">
    <location>
        <begin position="1"/>
        <end position="118"/>
    </location>
</feature>
<gene>
    <name evidence="2" type="ORF">NDU88_001990</name>
</gene>
<reference evidence="2" key="1">
    <citation type="journal article" date="2022" name="bioRxiv">
        <title>Sequencing and chromosome-scale assembly of the giantPleurodeles waltlgenome.</title>
        <authorList>
            <person name="Brown T."/>
            <person name="Elewa A."/>
            <person name="Iarovenko S."/>
            <person name="Subramanian E."/>
            <person name="Araus A.J."/>
            <person name="Petzold A."/>
            <person name="Susuki M."/>
            <person name="Suzuki K.-i.T."/>
            <person name="Hayashi T."/>
            <person name="Toyoda A."/>
            <person name="Oliveira C."/>
            <person name="Osipova E."/>
            <person name="Leigh N.D."/>
            <person name="Simon A."/>
            <person name="Yun M.H."/>
        </authorList>
    </citation>
    <scope>NUCLEOTIDE SEQUENCE</scope>
    <source>
        <strain evidence="2">20211129_DDA</strain>
        <tissue evidence="2">Liver</tissue>
    </source>
</reference>